<dbReference type="EMBL" id="BJYX01000016">
    <property type="protein sequence ID" value="GEO31090.1"/>
    <property type="molecule type" value="Genomic_DNA"/>
</dbReference>
<organism evidence="3 4">
    <name type="scientific">Terrabacter aerolatus</name>
    <dbReference type="NCBI Taxonomy" id="422442"/>
    <lineage>
        <taxon>Bacteria</taxon>
        <taxon>Bacillati</taxon>
        <taxon>Actinomycetota</taxon>
        <taxon>Actinomycetes</taxon>
        <taxon>Micrococcales</taxon>
        <taxon>Intrasporangiaceae</taxon>
        <taxon>Terrabacter</taxon>
    </lineage>
</organism>
<feature type="compositionally biased region" description="Polar residues" evidence="1">
    <location>
        <begin position="235"/>
        <end position="244"/>
    </location>
</feature>
<evidence type="ECO:0000256" key="1">
    <source>
        <dbReference type="SAM" id="MobiDB-lite"/>
    </source>
</evidence>
<feature type="region of interest" description="Disordered" evidence="1">
    <location>
        <begin position="211"/>
        <end position="297"/>
    </location>
</feature>
<evidence type="ECO:0000256" key="2">
    <source>
        <dbReference type="SAM" id="Phobius"/>
    </source>
</evidence>
<keyword evidence="2" id="KW-0812">Transmembrane</keyword>
<evidence type="ECO:0000313" key="3">
    <source>
        <dbReference type="EMBL" id="GEO31090.1"/>
    </source>
</evidence>
<dbReference type="RefSeq" id="WP_147067509.1">
    <property type="nucleotide sequence ID" value="NZ_BAAARO010000011.1"/>
</dbReference>
<accession>A0A512D4A9</accession>
<evidence type="ECO:0000313" key="4">
    <source>
        <dbReference type="Proteomes" id="UP000321534"/>
    </source>
</evidence>
<feature type="compositionally biased region" description="Low complexity" evidence="1">
    <location>
        <begin position="263"/>
        <end position="276"/>
    </location>
</feature>
<dbReference type="OrthoDB" id="3695950at2"/>
<protein>
    <recommendedName>
        <fullName evidence="5">Polysaccharide chain length determinant N-terminal domain-containing protein</fullName>
    </recommendedName>
</protein>
<feature type="compositionally biased region" description="Low complexity" evidence="1">
    <location>
        <begin position="287"/>
        <end position="297"/>
    </location>
</feature>
<reference evidence="3 4" key="1">
    <citation type="submission" date="2019-07" db="EMBL/GenBank/DDBJ databases">
        <title>Whole genome shotgun sequence of Terrabacter aerolatus NBRC 106305.</title>
        <authorList>
            <person name="Hosoyama A."/>
            <person name="Uohara A."/>
            <person name="Ohji S."/>
            <person name="Ichikawa N."/>
        </authorList>
    </citation>
    <scope>NUCLEOTIDE SEQUENCE [LARGE SCALE GENOMIC DNA]</scope>
    <source>
        <strain evidence="3 4">NBRC 106305</strain>
    </source>
</reference>
<feature type="transmembrane region" description="Helical" evidence="2">
    <location>
        <begin position="12"/>
        <end position="31"/>
    </location>
</feature>
<gene>
    <name evidence="3" type="ORF">TAE01_29000</name>
</gene>
<dbReference type="AlphaFoldDB" id="A0A512D4A9"/>
<sequence length="297" mass="30473">MDAFDVLKVCLRRWYVGVPIVLLAAVVGVGLSQDRTVEYSGSSSIALIYEASPASKASPDSPISRNPLAGNGGSLLYEAVLADLNSPRTQLELAGDTTSGVPQTEASNGSRFSAYVVPDKQSITVTAYGTDAKAVRATVDRVIAATAKKTTEIQDRAGVPRDGQFTTFLTIGTELSMLPPASASKLIAAVVGVGILAAAALSILVDRLMTRRRKSRKPASRHAATAADAEGIPTGNASAPSVTDPQDETPQPAPIVATAPSNVAEVAEPTEPTEPTGAGGDDIWETASAASGGSSRT</sequence>
<keyword evidence="4" id="KW-1185">Reference proteome</keyword>
<feature type="transmembrane region" description="Helical" evidence="2">
    <location>
        <begin position="186"/>
        <end position="205"/>
    </location>
</feature>
<keyword evidence="2" id="KW-1133">Transmembrane helix</keyword>
<evidence type="ECO:0008006" key="5">
    <source>
        <dbReference type="Google" id="ProtNLM"/>
    </source>
</evidence>
<keyword evidence="2" id="KW-0472">Membrane</keyword>
<name>A0A512D4A9_9MICO</name>
<comment type="caution">
    <text evidence="3">The sequence shown here is derived from an EMBL/GenBank/DDBJ whole genome shotgun (WGS) entry which is preliminary data.</text>
</comment>
<dbReference type="Proteomes" id="UP000321534">
    <property type="component" value="Unassembled WGS sequence"/>
</dbReference>
<proteinExistence type="predicted"/>
<feature type="compositionally biased region" description="Basic residues" evidence="1">
    <location>
        <begin position="211"/>
        <end position="220"/>
    </location>
</feature>